<evidence type="ECO:0000256" key="3">
    <source>
        <dbReference type="ARBA" id="ARBA00022857"/>
    </source>
</evidence>
<dbReference type="Pfam" id="PF01210">
    <property type="entry name" value="NAD_Gly3P_dh_N"/>
    <property type="match status" value="1"/>
</dbReference>
<keyword evidence="4 13" id="KW-0560">Oxidoreductase</keyword>
<comment type="catalytic activity">
    <reaction evidence="9">
        <text>sn-glycerol 3-phosphate + NADP(+) = dihydroxyacetone phosphate + NADPH + H(+)</text>
        <dbReference type="Rhea" id="RHEA:11096"/>
        <dbReference type="ChEBI" id="CHEBI:15378"/>
        <dbReference type="ChEBI" id="CHEBI:57597"/>
        <dbReference type="ChEBI" id="CHEBI:57642"/>
        <dbReference type="ChEBI" id="CHEBI:57783"/>
        <dbReference type="ChEBI" id="CHEBI:58349"/>
        <dbReference type="EC" id="1.1.1.94"/>
    </reaction>
    <physiologicalReaction direction="right-to-left" evidence="9">
        <dbReference type="Rhea" id="RHEA:11098"/>
    </physiologicalReaction>
</comment>
<feature type="binding site" evidence="13">
    <location>
        <position position="106"/>
    </location>
    <ligand>
        <name>NADPH</name>
        <dbReference type="ChEBI" id="CHEBI:57783"/>
    </ligand>
</feature>
<evidence type="ECO:0000259" key="19">
    <source>
        <dbReference type="Pfam" id="PF07479"/>
    </source>
</evidence>
<evidence type="ECO:0000256" key="13">
    <source>
        <dbReference type="HAMAP-Rule" id="MF_00394"/>
    </source>
</evidence>
<accession>A0A9D1JRA9</accession>
<evidence type="ECO:0000313" key="20">
    <source>
        <dbReference type="EMBL" id="HIS48076.1"/>
    </source>
</evidence>
<dbReference type="PROSITE" id="PS00957">
    <property type="entry name" value="NAD_G3PDH"/>
    <property type="match status" value="1"/>
</dbReference>
<evidence type="ECO:0000256" key="14">
    <source>
        <dbReference type="PIRSR" id="PIRSR000114-1"/>
    </source>
</evidence>
<dbReference type="GO" id="GO:0006650">
    <property type="term" value="P:glycerophospholipid metabolic process"/>
    <property type="evidence" value="ECO:0007669"/>
    <property type="project" value="UniProtKB-UniRule"/>
</dbReference>
<dbReference type="PIRSF" id="PIRSF000114">
    <property type="entry name" value="Glycerol-3-P_dh"/>
    <property type="match status" value="1"/>
</dbReference>
<feature type="binding site" evidence="13">
    <location>
        <position position="254"/>
    </location>
    <ligand>
        <name>sn-glycerol 3-phosphate</name>
        <dbReference type="ChEBI" id="CHEBI:57597"/>
    </ligand>
</feature>
<dbReference type="FunFam" id="3.40.50.720:FF:000019">
    <property type="entry name" value="Glycerol-3-phosphate dehydrogenase [NAD(P)+]"/>
    <property type="match status" value="1"/>
</dbReference>
<organism evidence="20 21">
    <name type="scientific">Candidatus Scybalocola faecigallinarum</name>
    <dbReference type="NCBI Taxonomy" id="2840941"/>
    <lineage>
        <taxon>Bacteria</taxon>
        <taxon>Bacillati</taxon>
        <taxon>Bacillota</taxon>
        <taxon>Clostridia</taxon>
        <taxon>Lachnospirales</taxon>
        <taxon>Lachnospiraceae</taxon>
        <taxon>Lachnospiraceae incertae sedis</taxon>
        <taxon>Candidatus Scybalocola (ex Gilroy et al. 2021)</taxon>
    </lineage>
</organism>
<evidence type="ECO:0000256" key="10">
    <source>
        <dbReference type="ARBA" id="ARBA00066687"/>
    </source>
</evidence>
<evidence type="ECO:0000256" key="2">
    <source>
        <dbReference type="ARBA" id="ARBA00022516"/>
    </source>
</evidence>
<feature type="binding site" evidence="16">
    <location>
        <position position="253"/>
    </location>
    <ligand>
        <name>NAD(+)</name>
        <dbReference type="ChEBI" id="CHEBI:57540"/>
    </ligand>
</feature>
<dbReference type="Gene3D" id="3.40.50.720">
    <property type="entry name" value="NAD(P)-binding Rossmann-like Domain"/>
    <property type="match status" value="1"/>
</dbReference>
<evidence type="ECO:0000256" key="15">
    <source>
        <dbReference type="PIRSR" id="PIRSR000114-2"/>
    </source>
</evidence>
<dbReference type="NCBIfam" id="NF000942">
    <property type="entry name" value="PRK00094.1-4"/>
    <property type="match status" value="1"/>
</dbReference>
<evidence type="ECO:0000256" key="12">
    <source>
        <dbReference type="ARBA" id="ARBA00080511"/>
    </source>
</evidence>
<feature type="binding site" evidence="13">
    <location>
        <position position="253"/>
    </location>
    <ligand>
        <name>NADPH</name>
        <dbReference type="ChEBI" id="CHEBI:57783"/>
    </ligand>
</feature>
<feature type="binding site" evidence="15">
    <location>
        <position position="106"/>
    </location>
    <ligand>
        <name>substrate</name>
    </ligand>
</feature>
<evidence type="ECO:0000256" key="1">
    <source>
        <dbReference type="ARBA" id="ARBA00011009"/>
    </source>
</evidence>
<evidence type="ECO:0000256" key="9">
    <source>
        <dbReference type="ARBA" id="ARBA00052716"/>
    </source>
</evidence>
<dbReference type="Proteomes" id="UP000823927">
    <property type="component" value="Unassembled WGS sequence"/>
</dbReference>
<comment type="similarity">
    <text evidence="1 13 17">Belongs to the NAD-dependent glycerol-3-phosphate dehydrogenase family.</text>
</comment>
<evidence type="ECO:0000256" key="8">
    <source>
        <dbReference type="ARBA" id="ARBA00023264"/>
    </source>
</evidence>
<dbReference type="InterPro" id="IPR008927">
    <property type="entry name" value="6-PGluconate_DH-like_C_sf"/>
</dbReference>
<feature type="binding site" evidence="13">
    <location>
        <position position="242"/>
    </location>
    <ligand>
        <name>sn-glycerol 3-phosphate</name>
        <dbReference type="ChEBI" id="CHEBI:57597"/>
    </ligand>
</feature>
<dbReference type="PRINTS" id="PR00077">
    <property type="entry name" value="GPDHDRGNASE"/>
</dbReference>
<reference evidence="20" key="1">
    <citation type="submission" date="2020-10" db="EMBL/GenBank/DDBJ databases">
        <authorList>
            <person name="Gilroy R."/>
        </authorList>
    </citation>
    <scope>NUCLEOTIDE SEQUENCE</scope>
    <source>
        <strain evidence="20">CHK178-757</strain>
    </source>
</reference>
<keyword evidence="5 13" id="KW-0520">NAD</keyword>
<feature type="domain" description="Glycerol-3-phosphate dehydrogenase NAD-dependent C-terminal" evidence="19">
    <location>
        <begin position="178"/>
        <end position="318"/>
    </location>
</feature>
<dbReference type="GO" id="GO:0008654">
    <property type="term" value="P:phospholipid biosynthetic process"/>
    <property type="evidence" value="ECO:0007669"/>
    <property type="project" value="UniProtKB-KW"/>
</dbReference>
<reference evidence="20" key="2">
    <citation type="journal article" date="2021" name="PeerJ">
        <title>Extensive microbial diversity within the chicken gut microbiome revealed by metagenomics and culture.</title>
        <authorList>
            <person name="Gilroy R."/>
            <person name="Ravi A."/>
            <person name="Getino M."/>
            <person name="Pursley I."/>
            <person name="Horton D.L."/>
            <person name="Alikhan N.F."/>
            <person name="Baker D."/>
            <person name="Gharbi K."/>
            <person name="Hall N."/>
            <person name="Watson M."/>
            <person name="Adriaenssens E.M."/>
            <person name="Foster-Nyarko E."/>
            <person name="Jarju S."/>
            <person name="Secka A."/>
            <person name="Antonio M."/>
            <person name="Oren A."/>
            <person name="Chaudhuri R.R."/>
            <person name="La Ragione R."/>
            <person name="Hildebrand F."/>
            <person name="Pallen M.J."/>
        </authorList>
    </citation>
    <scope>NUCLEOTIDE SEQUENCE</scope>
    <source>
        <strain evidence="20">CHK178-757</strain>
    </source>
</reference>
<sequence length="336" mass="35909">MKKVSVIGAGGWGCALACVLCDNGHEVTLWSALPDEIQALDQLRENTAKLPGVHLPESITMTGDLARACKGKDLLVFAVPSVFIRSTAHQAAPWVREGQVIVNVAKGIEEHTLDTMTDIIKEEIPWADVTVLSGPSHAEEVGRRMPTTVVAGARSQASARFVQDIFMNDVFRVYISSDMIGIELGGALKNIIALAAGVVDGLGLGDNTKAALMTRGIAEIARLGRAAGGRTETFAGLSGIGDLIVTCTSCHSRNHNAGVLIGKGYTAKEAMEEVKMVVEGVYSAKAAKKMAQSYGVSMPIVDEVNKVLFEGKSAREAMNDLLTRERKEEFSRLGWD</sequence>
<dbReference type="NCBIfam" id="NF000940">
    <property type="entry name" value="PRK00094.1-2"/>
    <property type="match status" value="1"/>
</dbReference>
<dbReference type="SUPFAM" id="SSF48179">
    <property type="entry name" value="6-phosphogluconate dehydrogenase C-terminal domain-like"/>
    <property type="match status" value="1"/>
</dbReference>
<comment type="caution">
    <text evidence="20">The sequence shown here is derived from an EMBL/GenBank/DDBJ whole genome shotgun (WGS) entry which is preliminary data.</text>
</comment>
<keyword evidence="3 13" id="KW-0521">NADP</keyword>
<feature type="binding site" evidence="16">
    <location>
        <begin position="8"/>
        <end position="13"/>
    </location>
    <ligand>
        <name>NAD(+)</name>
        <dbReference type="ChEBI" id="CHEBI:57540"/>
    </ligand>
</feature>
<feature type="binding site" evidence="13">
    <location>
        <position position="277"/>
    </location>
    <ligand>
        <name>NADPH</name>
        <dbReference type="ChEBI" id="CHEBI:57783"/>
    </ligand>
</feature>
<feature type="binding site" evidence="13">
    <location>
        <position position="134"/>
    </location>
    <ligand>
        <name>sn-glycerol 3-phosphate</name>
        <dbReference type="ChEBI" id="CHEBI:57597"/>
    </ligand>
</feature>
<comment type="pathway">
    <text evidence="13">Membrane lipid metabolism; glycerophospholipid metabolism.</text>
</comment>
<evidence type="ECO:0000256" key="7">
    <source>
        <dbReference type="ARBA" id="ARBA00023209"/>
    </source>
</evidence>
<dbReference type="GO" id="GO:0047952">
    <property type="term" value="F:glycerol-3-phosphate dehydrogenase [NAD(P)+] activity"/>
    <property type="evidence" value="ECO:0007669"/>
    <property type="project" value="UniProtKB-UniRule"/>
</dbReference>
<comment type="function">
    <text evidence="13">Catalyzes the reduction of the glycolytic intermediate dihydroxyacetone phosphate (DHAP) to sn-glycerol 3-phosphate (G3P), the key precursor for phospholipid synthesis.</text>
</comment>
<protein>
    <recommendedName>
        <fullName evidence="11 13">Glycerol-3-phosphate dehydrogenase [NAD(P)+]</fullName>
        <ecNumber evidence="10 13">1.1.1.94</ecNumber>
    </recommendedName>
    <alternativeName>
        <fullName evidence="13">NAD(P)(+)-dependent glycerol-3-phosphate dehydrogenase</fullName>
    </alternativeName>
    <alternativeName>
        <fullName evidence="12 13">NAD(P)H-dependent dihydroxyacetone-phosphate reductase</fullName>
    </alternativeName>
</protein>
<dbReference type="PANTHER" id="PTHR11728">
    <property type="entry name" value="GLYCEROL-3-PHOSPHATE DEHYDROGENASE"/>
    <property type="match status" value="1"/>
</dbReference>
<evidence type="ECO:0000256" key="5">
    <source>
        <dbReference type="ARBA" id="ARBA00023027"/>
    </source>
</evidence>
<dbReference type="FunFam" id="1.10.1040.10:FF:000001">
    <property type="entry name" value="Glycerol-3-phosphate dehydrogenase [NAD(P)+]"/>
    <property type="match status" value="1"/>
</dbReference>
<dbReference type="GO" id="GO:0005975">
    <property type="term" value="P:carbohydrate metabolic process"/>
    <property type="evidence" value="ECO:0007669"/>
    <property type="project" value="InterPro"/>
</dbReference>
<dbReference type="InterPro" id="IPR011128">
    <property type="entry name" value="G3P_DH_NAD-dep_N"/>
</dbReference>
<dbReference type="GO" id="GO:0051287">
    <property type="term" value="F:NAD binding"/>
    <property type="evidence" value="ECO:0007669"/>
    <property type="project" value="InterPro"/>
</dbReference>
<dbReference type="GO" id="GO:0005829">
    <property type="term" value="C:cytosol"/>
    <property type="evidence" value="ECO:0007669"/>
    <property type="project" value="TreeGrafter"/>
</dbReference>
<evidence type="ECO:0000259" key="18">
    <source>
        <dbReference type="Pfam" id="PF01210"/>
    </source>
</evidence>
<feature type="active site" description="Proton acceptor" evidence="13 14">
    <location>
        <position position="189"/>
    </location>
</feature>
<evidence type="ECO:0000256" key="17">
    <source>
        <dbReference type="RuleBase" id="RU000437"/>
    </source>
</evidence>
<gene>
    <name evidence="13" type="primary">gpsA</name>
    <name evidence="20" type="ORF">IAB46_11115</name>
</gene>
<keyword evidence="2 13" id="KW-0444">Lipid biosynthesis</keyword>
<evidence type="ECO:0000256" key="6">
    <source>
        <dbReference type="ARBA" id="ARBA00023098"/>
    </source>
</evidence>
<dbReference type="InterPro" id="IPR013328">
    <property type="entry name" value="6PGD_dom2"/>
</dbReference>
<comment type="catalytic activity">
    <reaction evidence="13">
        <text>sn-glycerol 3-phosphate + NAD(+) = dihydroxyacetone phosphate + NADH + H(+)</text>
        <dbReference type="Rhea" id="RHEA:11092"/>
        <dbReference type="ChEBI" id="CHEBI:15378"/>
        <dbReference type="ChEBI" id="CHEBI:57540"/>
        <dbReference type="ChEBI" id="CHEBI:57597"/>
        <dbReference type="ChEBI" id="CHEBI:57642"/>
        <dbReference type="ChEBI" id="CHEBI:57945"/>
        <dbReference type="EC" id="1.1.1.94"/>
    </reaction>
</comment>
<keyword evidence="7 13" id="KW-0594">Phospholipid biosynthesis</keyword>
<evidence type="ECO:0000256" key="4">
    <source>
        <dbReference type="ARBA" id="ARBA00023002"/>
    </source>
</evidence>
<comment type="subcellular location">
    <subcellularLocation>
        <location evidence="13">Cytoplasm</location>
    </subcellularLocation>
</comment>
<feature type="binding site" evidence="13">
    <location>
        <position position="12"/>
    </location>
    <ligand>
        <name>NADPH</name>
        <dbReference type="ChEBI" id="CHEBI:57783"/>
    </ligand>
</feature>
<feature type="binding site" evidence="13">
    <location>
        <position position="279"/>
    </location>
    <ligand>
        <name>NADPH</name>
        <dbReference type="ChEBI" id="CHEBI:57783"/>
    </ligand>
</feature>
<dbReference type="InterPro" id="IPR006109">
    <property type="entry name" value="G3P_DH_NAD-dep_C"/>
</dbReference>
<feature type="binding site" evidence="15">
    <location>
        <begin position="253"/>
        <end position="254"/>
    </location>
    <ligand>
        <name>substrate</name>
    </ligand>
</feature>
<evidence type="ECO:0000256" key="16">
    <source>
        <dbReference type="PIRSR" id="PIRSR000114-3"/>
    </source>
</evidence>
<comment type="caution">
    <text evidence="13">Lacks conserved residue(s) required for the propagation of feature annotation.</text>
</comment>
<name>A0A9D1JRA9_9FIRM</name>
<dbReference type="EMBL" id="DVIT01000044">
    <property type="protein sequence ID" value="HIS48076.1"/>
    <property type="molecule type" value="Genomic_DNA"/>
</dbReference>
<dbReference type="GO" id="GO:0046167">
    <property type="term" value="P:glycerol-3-phosphate biosynthetic process"/>
    <property type="evidence" value="ECO:0007669"/>
    <property type="project" value="UniProtKB-UniRule"/>
</dbReference>
<keyword evidence="8 13" id="KW-1208">Phospholipid metabolism</keyword>
<feature type="binding site" evidence="13">
    <location>
        <position position="136"/>
    </location>
    <ligand>
        <name>sn-glycerol 3-phosphate</name>
        <dbReference type="ChEBI" id="CHEBI:57597"/>
    </ligand>
</feature>
<dbReference type="Gene3D" id="1.10.1040.10">
    <property type="entry name" value="N-(1-d-carboxylethyl)-l-norvaline Dehydrogenase, domain 2"/>
    <property type="match status" value="1"/>
</dbReference>
<evidence type="ECO:0000256" key="11">
    <source>
        <dbReference type="ARBA" id="ARBA00069372"/>
    </source>
</evidence>
<dbReference type="Pfam" id="PF07479">
    <property type="entry name" value="NAD_Gly3P_dh_C"/>
    <property type="match status" value="1"/>
</dbReference>
<feature type="binding site" evidence="13">
    <location>
        <position position="253"/>
    </location>
    <ligand>
        <name>sn-glycerol 3-phosphate</name>
        <dbReference type="ChEBI" id="CHEBI:57597"/>
    </ligand>
</feature>
<feature type="binding site" evidence="13">
    <location>
        <position position="138"/>
    </location>
    <ligand>
        <name>NADPH</name>
        <dbReference type="ChEBI" id="CHEBI:57783"/>
    </ligand>
</feature>
<dbReference type="GO" id="GO:0046168">
    <property type="term" value="P:glycerol-3-phosphate catabolic process"/>
    <property type="evidence" value="ECO:0007669"/>
    <property type="project" value="InterPro"/>
</dbReference>
<feature type="binding site" evidence="16">
    <location>
        <position position="83"/>
    </location>
    <ligand>
        <name>NAD(+)</name>
        <dbReference type="ChEBI" id="CHEBI:57540"/>
    </ligand>
</feature>
<dbReference type="InterPro" id="IPR006168">
    <property type="entry name" value="G3P_DH_NAD-dep"/>
</dbReference>
<dbReference type="PANTHER" id="PTHR11728:SF1">
    <property type="entry name" value="GLYCEROL-3-PHOSPHATE DEHYDROGENASE [NAD(+)] 2, CHLOROPLASTIC"/>
    <property type="match status" value="1"/>
</dbReference>
<feature type="binding site" evidence="13">
    <location>
        <position position="106"/>
    </location>
    <ligand>
        <name>sn-glycerol 3-phosphate</name>
        <dbReference type="ChEBI" id="CHEBI:57597"/>
    </ligand>
</feature>
<dbReference type="SUPFAM" id="SSF51735">
    <property type="entry name" value="NAD(P)-binding Rossmann-fold domains"/>
    <property type="match status" value="1"/>
</dbReference>
<keyword evidence="13" id="KW-0547">Nucleotide-binding</keyword>
<feature type="binding site" evidence="13">
    <location>
        <position position="252"/>
    </location>
    <ligand>
        <name>sn-glycerol 3-phosphate</name>
        <dbReference type="ChEBI" id="CHEBI:57597"/>
    </ligand>
</feature>
<keyword evidence="6 13" id="KW-0443">Lipid metabolism</keyword>
<dbReference type="EC" id="1.1.1.94" evidence="10 13"/>
<dbReference type="HAMAP" id="MF_00394">
    <property type="entry name" value="NAD_Glyc3P_dehydrog"/>
    <property type="match status" value="1"/>
</dbReference>
<feature type="binding site" evidence="16">
    <location>
        <position position="138"/>
    </location>
    <ligand>
        <name>NAD(+)</name>
        <dbReference type="ChEBI" id="CHEBI:57540"/>
    </ligand>
</feature>
<dbReference type="InterPro" id="IPR036291">
    <property type="entry name" value="NAD(P)-bd_dom_sf"/>
</dbReference>
<evidence type="ECO:0000313" key="21">
    <source>
        <dbReference type="Proteomes" id="UP000823927"/>
    </source>
</evidence>
<dbReference type="NCBIfam" id="NF000941">
    <property type="entry name" value="PRK00094.1-3"/>
    <property type="match status" value="1"/>
</dbReference>
<feature type="binding site" evidence="13">
    <location>
        <position position="189"/>
    </location>
    <ligand>
        <name>sn-glycerol 3-phosphate</name>
        <dbReference type="ChEBI" id="CHEBI:57597"/>
    </ligand>
</feature>
<feature type="domain" description="Glycerol-3-phosphate dehydrogenase NAD-dependent N-terminal" evidence="18">
    <location>
        <begin position="3"/>
        <end position="157"/>
    </location>
</feature>
<dbReference type="AlphaFoldDB" id="A0A9D1JRA9"/>
<keyword evidence="13" id="KW-0963">Cytoplasm</keyword>
<proteinExistence type="inferred from homology"/>